<dbReference type="Proteomes" id="UP001570071">
    <property type="component" value="Unassembled WGS sequence"/>
</dbReference>
<organism evidence="2 3">
    <name type="scientific">Vibrio pomeroyi</name>
    <dbReference type="NCBI Taxonomy" id="198832"/>
    <lineage>
        <taxon>Bacteria</taxon>
        <taxon>Pseudomonadati</taxon>
        <taxon>Pseudomonadota</taxon>
        <taxon>Gammaproteobacteria</taxon>
        <taxon>Vibrionales</taxon>
        <taxon>Vibrionaceae</taxon>
        <taxon>Vibrio</taxon>
    </lineage>
</organism>
<gene>
    <name evidence="2" type="ORF">AB6D66_18900</name>
</gene>
<evidence type="ECO:0000313" key="3">
    <source>
        <dbReference type="Proteomes" id="UP001570071"/>
    </source>
</evidence>
<dbReference type="EMBL" id="JBFSSG010000053">
    <property type="protein sequence ID" value="MEZ8723148.1"/>
    <property type="molecule type" value="Genomic_DNA"/>
</dbReference>
<dbReference type="RefSeq" id="WP_372125238.1">
    <property type="nucleotide sequence ID" value="NZ_JBFSSG010000053.1"/>
</dbReference>
<feature type="transmembrane region" description="Helical" evidence="1">
    <location>
        <begin position="87"/>
        <end position="108"/>
    </location>
</feature>
<dbReference type="Gene3D" id="3.30.2020.10">
    <property type="entry name" value="NE0471-like N-terminal domain"/>
    <property type="match status" value="1"/>
</dbReference>
<dbReference type="InterPro" id="IPR018841">
    <property type="entry name" value="DUF2442"/>
</dbReference>
<keyword evidence="3" id="KW-1185">Reference proteome</keyword>
<keyword evidence="1" id="KW-0472">Membrane</keyword>
<comment type="caution">
    <text evidence="2">The sequence shown here is derived from an EMBL/GenBank/DDBJ whole genome shotgun (WGS) entry which is preliminary data.</text>
</comment>
<dbReference type="SUPFAM" id="SSF143880">
    <property type="entry name" value="NE0471 N-terminal domain-like"/>
    <property type="match status" value="1"/>
</dbReference>
<keyword evidence="1" id="KW-1133">Transmembrane helix</keyword>
<sequence>MIKIVECIFIKELLYYVELSSGSKGIVNFHSLCAKYPEFKQIKDEDKGEQYYLDGYSIEWYNGADIAPEWVESQLASTPEKSRFSSFLITFIFSFFCIGGIMSLAYYLGSL</sequence>
<protein>
    <submittedName>
        <fullName evidence="2">DUF2442 domain-containing protein</fullName>
    </submittedName>
</protein>
<dbReference type="Pfam" id="PF10387">
    <property type="entry name" value="DUF2442"/>
    <property type="match status" value="1"/>
</dbReference>
<accession>A0ABV4N1G6</accession>
<evidence type="ECO:0000256" key="1">
    <source>
        <dbReference type="SAM" id="Phobius"/>
    </source>
</evidence>
<dbReference type="InterPro" id="IPR036782">
    <property type="entry name" value="NE0471-like_N"/>
</dbReference>
<evidence type="ECO:0000313" key="2">
    <source>
        <dbReference type="EMBL" id="MEZ8723148.1"/>
    </source>
</evidence>
<reference evidence="2 3" key="1">
    <citation type="journal article" date="2024" name="ISME J.">
        <title>Tailless and filamentous prophages are predominant in marine Vibrio.</title>
        <authorList>
            <person name="Steensen K."/>
            <person name="Seneca J."/>
            <person name="Bartlau N."/>
            <person name="Yu X.A."/>
            <person name="Hussain F.A."/>
            <person name="Polz M.F."/>
        </authorList>
    </citation>
    <scope>NUCLEOTIDE SEQUENCE [LARGE SCALE GENOMIC DNA]</scope>
    <source>
        <strain evidence="2 3">10N.239.312.F12</strain>
    </source>
</reference>
<proteinExistence type="predicted"/>
<name>A0ABV4N1G6_9VIBR</name>
<keyword evidence="1" id="KW-0812">Transmembrane</keyword>